<comment type="subcellular location">
    <subcellularLocation>
        <location evidence="1">Nucleus</location>
    </subcellularLocation>
</comment>
<dbReference type="GO" id="GO:0000976">
    <property type="term" value="F:transcription cis-regulatory region binding"/>
    <property type="evidence" value="ECO:0007669"/>
    <property type="project" value="TreeGrafter"/>
</dbReference>
<proteinExistence type="predicted"/>
<reference evidence="4 5" key="1">
    <citation type="submission" date="2016-07" db="EMBL/GenBank/DDBJ databases">
        <title>Comparative genomics of the entomopathogenic fungus Beauveria bassiana.</title>
        <authorList>
            <person name="Valero Jimenez C.A."/>
            <person name="Zwaan B.J."/>
            <person name="Van Kan J.A."/>
            <person name="Takken W."/>
            <person name="Debets A.J."/>
            <person name="Schoustra S.E."/>
            <person name="Koenraadt C.J."/>
        </authorList>
    </citation>
    <scope>NUCLEOTIDE SEQUENCE [LARGE SCALE GENOMIC DNA]</scope>
    <source>
        <strain evidence="4 5">ARSEF 8028</strain>
    </source>
</reference>
<sequence>MPAQDPPIDDPSQRQKRWTPRVRTGCYTCRTRRIKCDEAQPTCKRCRIRGIRCDYPLQPRHRPQARLSLTVLQPPEWAFSEALRYYLTVTLKPQAASSFKMTSPEDHLKKYRPDMHISRQESIPSFVMLVIHSHITDICRANKIRCEPGSWPAINHLWRMFFDYMAKAIQYLNQCIAADFPPRYNLYRIVDLLSIELDMVDSTFWQAHCKGFLALVEAYGGVDAVIKSADNPSPILALQFVFIHGLVCNTAGPVEEQINEFDRFKEAEILRIYSDMYFRVFPCPSCLFLSIVRITRLRVLAASLGPSSPELVSAAEETCAAVYGFAPDRWTEEYTLPSDPKIYTFARVFQATTILYALLSLPHALAQPFRRVEAARGRNARRHYRRVLIDSIEKASKVRMGLAGMCWPLAVLGAALHDGAPEEQAAVMGWLREMETLSTVASGPILLQKLLPAFWASGKRGWEDCFDKLSQIAA</sequence>
<keyword evidence="2" id="KW-0539">Nucleus</keyword>
<name>A0A2S7YBU1_BEABA</name>
<accession>A0A2S7YBU1</accession>
<dbReference type="OrthoDB" id="5386330at2759"/>
<dbReference type="SUPFAM" id="SSF57701">
    <property type="entry name" value="Zn2/Cys6 DNA-binding domain"/>
    <property type="match status" value="1"/>
</dbReference>
<dbReference type="Proteomes" id="UP000237441">
    <property type="component" value="Unassembled WGS sequence"/>
</dbReference>
<dbReference type="PROSITE" id="PS00463">
    <property type="entry name" value="ZN2_CY6_FUNGAL_1"/>
    <property type="match status" value="1"/>
</dbReference>
<evidence type="ECO:0000256" key="1">
    <source>
        <dbReference type="ARBA" id="ARBA00004123"/>
    </source>
</evidence>
<dbReference type="EMBL" id="JRHA01000004">
    <property type="protein sequence ID" value="PQK13312.1"/>
    <property type="molecule type" value="Genomic_DNA"/>
</dbReference>
<evidence type="ECO:0000256" key="2">
    <source>
        <dbReference type="ARBA" id="ARBA00023242"/>
    </source>
</evidence>
<protein>
    <recommendedName>
        <fullName evidence="3">Zn(2)-C6 fungal-type domain-containing protein</fullName>
    </recommendedName>
</protein>
<organism evidence="4 5">
    <name type="scientific">Beauveria bassiana</name>
    <name type="common">White muscardine disease fungus</name>
    <name type="synonym">Tritirachium shiotae</name>
    <dbReference type="NCBI Taxonomy" id="176275"/>
    <lineage>
        <taxon>Eukaryota</taxon>
        <taxon>Fungi</taxon>
        <taxon>Dikarya</taxon>
        <taxon>Ascomycota</taxon>
        <taxon>Pezizomycotina</taxon>
        <taxon>Sordariomycetes</taxon>
        <taxon>Hypocreomycetidae</taxon>
        <taxon>Hypocreales</taxon>
        <taxon>Cordycipitaceae</taxon>
        <taxon>Beauveria</taxon>
    </lineage>
</organism>
<gene>
    <name evidence="4" type="ORF">BB8028_0004g02430</name>
</gene>
<dbReference type="GO" id="GO:0008270">
    <property type="term" value="F:zinc ion binding"/>
    <property type="evidence" value="ECO:0007669"/>
    <property type="project" value="InterPro"/>
</dbReference>
<feature type="domain" description="Zn(2)-C6 fungal-type" evidence="3">
    <location>
        <begin position="25"/>
        <end position="55"/>
    </location>
</feature>
<dbReference type="CDD" id="cd00067">
    <property type="entry name" value="GAL4"/>
    <property type="match status" value="1"/>
</dbReference>
<dbReference type="Pfam" id="PF11951">
    <property type="entry name" value="Fungal_trans_2"/>
    <property type="match status" value="1"/>
</dbReference>
<dbReference type="InterPro" id="IPR021858">
    <property type="entry name" value="Fun_TF"/>
</dbReference>
<dbReference type="PRINTS" id="PR00755">
    <property type="entry name" value="AFLATOXINBRP"/>
</dbReference>
<dbReference type="PROSITE" id="PS50048">
    <property type="entry name" value="ZN2_CY6_FUNGAL_2"/>
    <property type="match status" value="1"/>
</dbReference>
<dbReference type="GO" id="GO:0005634">
    <property type="term" value="C:nucleus"/>
    <property type="evidence" value="ECO:0007669"/>
    <property type="project" value="UniProtKB-SubCell"/>
</dbReference>
<dbReference type="PANTHER" id="PTHR37534">
    <property type="entry name" value="TRANSCRIPTIONAL ACTIVATOR PROTEIN UGA3"/>
    <property type="match status" value="1"/>
</dbReference>
<dbReference type="GO" id="GO:0045944">
    <property type="term" value="P:positive regulation of transcription by RNA polymerase II"/>
    <property type="evidence" value="ECO:0007669"/>
    <property type="project" value="TreeGrafter"/>
</dbReference>
<dbReference type="SMART" id="SM00066">
    <property type="entry name" value="GAL4"/>
    <property type="match status" value="1"/>
</dbReference>
<dbReference type="AlphaFoldDB" id="A0A2S7YBU1"/>
<evidence type="ECO:0000259" key="3">
    <source>
        <dbReference type="PROSITE" id="PS50048"/>
    </source>
</evidence>
<dbReference type="PANTHER" id="PTHR37534:SF7">
    <property type="entry name" value="TRANSCRIPTIONAL ACTIVATOR PROTEIN UGA3"/>
    <property type="match status" value="1"/>
</dbReference>
<dbReference type="Pfam" id="PF00172">
    <property type="entry name" value="Zn_clus"/>
    <property type="match status" value="1"/>
</dbReference>
<evidence type="ECO:0000313" key="4">
    <source>
        <dbReference type="EMBL" id="PQK13312.1"/>
    </source>
</evidence>
<comment type="caution">
    <text evidence="4">The sequence shown here is derived from an EMBL/GenBank/DDBJ whole genome shotgun (WGS) entry which is preliminary data.</text>
</comment>
<evidence type="ECO:0000313" key="5">
    <source>
        <dbReference type="Proteomes" id="UP000237441"/>
    </source>
</evidence>
<dbReference type="GO" id="GO:0000981">
    <property type="term" value="F:DNA-binding transcription factor activity, RNA polymerase II-specific"/>
    <property type="evidence" value="ECO:0007669"/>
    <property type="project" value="InterPro"/>
</dbReference>
<dbReference type="InterPro" id="IPR036864">
    <property type="entry name" value="Zn2-C6_fun-type_DNA-bd_sf"/>
</dbReference>
<dbReference type="InterPro" id="IPR001138">
    <property type="entry name" value="Zn2Cys6_DnaBD"/>
</dbReference>
<dbReference type="Gene3D" id="4.10.240.10">
    <property type="entry name" value="Zn(2)-C6 fungal-type DNA-binding domain"/>
    <property type="match status" value="1"/>
</dbReference>